<feature type="compositionally biased region" description="Polar residues" evidence="8">
    <location>
        <begin position="1"/>
        <end position="13"/>
    </location>
</feature>
<dbReference type="RefSeq" id="WP_309796666.1">
    <property type="nucleotide sequence ID" value="NZ_BAAAHY010000006.1"/>
</dbReference>
<keyword evidence="2" id="KW-0813">Transport</keyword>
<dbReference type="Proteomes" id="UP001185069">
    <property type="component" value="Unassembled WGS sequence"/>
</dbReference>
<keyword evidence="3" id="KW-1003">Cell membrane</keyword>
<keyword evidence="6 9" id="KW-0472">Membrane</keyword>
<dbReference type="PANTHER" id="PTHR30561">
    <property type="entry name" value="SMR FAMILY PROTON-DEPENDENT DRUG EFFLUX TRANSPORTER SUGE"/>
    <property type="match status" value="1"/>
</dbReference>
<feature type="region of interest" description="Disordered" evidence="8">
    <location>
        <begin position="1"/>
        <end position="28"/>
    </location>
</feature>
<dbReference type="InterPro" id="IPR000390">
    <property type="entry name" value="Small_drug/metabolite_transptr"/>
</dbReference>
<evidence type="ECO:0000256" key="6">
    <source>
        <dbReference type="ARBA" id="ARBA00023136"/>
    </source>
</evidence>
<accession>A0ABU1J9F9</accession>
<evidence type="ECO:0000256" key="9">
    <source>
        <dbReference type="SAM" id="Phobius"/>
    </source>
</evidence>
<dbReference type="InterPro" id="IPR045324">
    <property type="entry name" value="Small_multidrug_res"/>
</dbReference>
<feature type="transmembrane region" description="Helical" evidence="9">
    <location>
        <begin position="50"/>
        <end position="69"/>
    </location>
</feature>
<feature type="transmembrane region" description="Helical" evidence="9">
    <location>
        <begin position="103"/>
        <end position="125"/>
    </location>
</feature>
<gene>
    <name evidence="10" type="ORF">JOE69_001033</name>
</gene>
<evidence type="ECO:0000256" key="5">
    <source>
        <dbReference type="ARBA" id="ARBA00022989"/>
    </source>
</evidence>
<evidence type="ECO:0000313" key="10">
    <source>
        <dbReference type="EMBL" id="MDR6268795.1"/>
    </source>
</evidence>
<keyword evidence="5 9" id="KW-1133">Transmembrane helix</keyword>
<keyword evidence="11" id="KW-1185">Reference proteome</keyword>
<evidence type="ECO:0000313" key="11">
    <source>
        <dbReference type="Proteomes" id="UP001185069"/>
    </source>
</evidence>
<protein>
    <submittedName>
        <fullName evidence="10">Multidrug transporter EmrE-like cation transporter</fullName>
    </submittedName>
</protein>
<feature type="transmembrane region" description="Helical" evidence="9">
    <location>
        <begin position="131"/>
        <end position="149"/>
    </location>
</feature>
<name>A0ABU1J9F9_9MICC</name>
<organism evidence="10 11">
    <name type="scientific">Arthrobacter russicus</name>
    <dbReference type="NCBI Taxonomy" id="172040"/>
    <lineage>
        <taxon>Bacteria</taxon>
        <taxon>Bacillati</taxon>
        <taxon>Actinomycetota</taxon>
        <taxon>Actinomycetes</taxon>
        <taxon>Micrococcales</taxon>
        <taxon>Micrococcaceae</taxon>
        <taxon>Arthrobacter</taxon>
    </lineage>
</organism>
<keyword evidence="4 7" id="KW-0812">Transmembrane</keyword>
<evidence type="ECO:0000256" key="4">
    <source>
        <dbReference type="ARBA" id="ARBA00022692"/>
    </source>
</evidence>
<proteinExistence type="inferred from homology"/>
<sequence>MPKKSSQNSTLPTDSFRKNHPVRWDDLSGRPTGPDDLIFSLQESYTMKKWLFLAAAIVTEVIGSLSMKASGTNPAWYALVVLGFLIAFYSLSQTLRHGMPLGVAYGLWGATGVALTAILATLIFGENFTPLMGLGLAIIMGGVLVVQIGSQKAIQKAAALGPDN</sequence>
<dbReference type="EMBL" id="JAVDQF010000001">
    <property type="protein sequence ID" value="MDR6268795.1"/>
    <property type="molecule type" value="Genomic_DNA"/>
</dbReference>
<dbReference type="Pfam" id="PF00893">
    <property type="entry name" value="Multi_Drug_Res"/>
    <property type="match status" value="1"/>
</dbReference>
<comment type="subcellular location">
    <subcellularLocation>
        <location evidence="1 7">Cell membrane</location>
        <topology evidence="1 7">Multi-pass membrane protein</topology>
    </subcellularLocation>
</comment>
<comment type="similarity">
    <text evidence="7">Belongs to the drug/metabolite transporter (DMT) superfamily. Small multidrug resistance (SMR) (TC 2.A.7.1) family.</text>
</comment>
<evidence type="ECO:0000256" key="2">
    <source>
        <dbReference type="ARBA" id="ARBA00022448"/>
    </source>
</evidence>
<evidence type="ECO:0000256" key="8">
    <source>
        <dbReference type="SAM" id="MobiDB-lite"/>
    </source>
</evidence>
<evidence type="ECO:0000256" key="1">
    <source>
        <dbReference type="ARBA" id="ARBA00004651"/>
    </source>
</evidence>
<comment type="caution">
    <text evidence="10">The sequence shown here is derived from an EMBL/GenBank/DDBJ whole genome shotgun (WGS) entry which is preliminary data.</text>
</comment>
<evidence type="ECO:0000256" key="7">
    <source>
        <dbReference type="RuleBase" id="RU003942"/>
    </source>
</evidence>
<evidence type="ECO:0000256" key="3">
    <source>
        <dbReference type="ARBA" id="ARBA00022475"/>
    </source>
</evidence>
<dbReference type="Gene3D" id="1.10.3730.20">
    <property type="match status" value="1"/>
</dbReference>
<dbReference type="PANTHER" id="PTHR30561:SF1">
    <property type="entry name" value="MULTIDRUG TRANSPORTER EMRE"/>
    <property type="match status" value="1"/>
</dbReference>
<feature type="transmembrane region" description="Helical" evidence="9">
    <location>
        <begin position="75"/>
        <end position="91"/>
    </location>
</feature>
<reference evidence="10 11" key="1">
    <citation type="submission" date="2023-07" db="EMBL/GenBank/DDBJ databases">
        <title>Sequencing the genomes of 1000 actinobacteria strains.</title>
        <authorList>
            <person name="Klenk H.-P."/>
        </authorList>
    </citation>
    <scope>NUCLEOTIDE SEQUENCE [LARGE SCALE GENOMIC DNA]</scope>
    <source>
        <strain evidence="10 11">DSM 14555</strain>
    </source>
</reference>
<dbReference type="InterPro" id="IPR037185">
    <property type="entry name" value="EmrE-like"/>
</dbReference>
<dbReference type="SUPFAM" id="SSF103481">
    <property type="entry name" value="Multidrug resistance efflux transporter EmrE"/>
    <property type="match status" value="1"/>
</dbReference>